<keyword evidence="3" id="KW-1003">Cell membrane</keyword>
<protein>
    <submittedName>
        <fullName evidence="9">ABC transporter permease subunit</fullName>
    </submittedName>
</protein>
<dbReference type="Gene3D" id="1.10.3720.10">
    <property type="entry name" value="MetI-like"/>
    <property type="match status" value="1"/>
</dbReference>
<evidence type="ECO:0000256" key="7">
    <source>
        <dbReference type="RuleBase" id="RU363032"/>
    </source>
</evidence>
<evidence type="ECO:0000256" key="4">
    <source>
        <dbReference type="ARBA" id="ARBA00022692"/>
    </source>
</evidence>
<organism evidence="9 10">
    <name type="scientific">Caproicibacterium argilliputei</name>
    <dbReference type="NCBI Taxonomy" id="3030016"/>
    <lineage>
        <taxon>Bacteria</taxon>
        <taxon>Bacillati</taxon>
        <taxon>Bacillota</taxon>
        <taxon>Clostridia</taxon>
        <taxon>Eubacteriales</taxon>
        <taxon>Oscillospiraceae</taxon>
        <taxon>Caproicibacterium</taxon>
    </lineage>
</organism>
<dbReference type="Pfam" id="PF00528">
    <property type="entry name" value="BPD_transp_1"/>
    <property type="match status" value="1"/>
</dbReference>
<dbReference type="GO" id="GO:0055085">
    <property type="term" value="P:transmembrane transport"/>
    <property type="evidence" value="ECO:0007669"/>
    <property type="project" value="InterPro"/>
</dbReference>
<dbReference type="AlphaFoldDB" id="A0AA97D8X7"/>
<reference evidence="9 10" key="1">
    <citation type="submission" date="2024-06" db="EMBL/GenBank/DDBJ databases">
        <title>Caproicibacterium argilliputei sp. nov, a novel caproic acid producing anaerobic bacterium isolated from pit mud.</title>
        <authorList>
            <person name="Xia S."/>
        </authorList>
    </citation>
    <scope>NUCLEOTIDE SEQUENCE [LARGE SCALE GENOMIC DNA]</scope>
    <source>
        <strain evidence="9 10">ZCY20-5</strain>
    </source>
</reference>
<reference evidence="10" key="2">
    <citation type="submission" date="2024-06" db="EMBL/GenBank/DDBJ databases">
        <title>Caproicibacterium argilliputei sp. nov, a novel caproic acid producing anaerobic bacterium isolated from pit mud.</title>
        <authorList>
            <person name="Zeng C."/>
        </authorList>
    </citation>
    <scope>NUCLEOTIDE SEQUENCE [LARGE SCALE GENOMIC DNA]</scope>
    <source>
        <strain evidence="10">ZCY20-5</strain>
    </source>
</reference>
<dbReference type="InterPro" id="IPR050809">
    <property type="entry name" value="UgpAE/MalFG_permease"/>
</dbReference>
<evidence type="ECO:0000256" key="1">
    <source>
        <dbReference type="ARBA" id="ARBA00004651"/>
    </source>
</evidence>
<evidence type="ECO:0000313" key="10">
    <source>
        <dbReference type="Proteomes" id="UP001300604"/>
    </source>
</evidence>
<dbReference type="KEGG" id="carl:PXC00_10525"/>
<dbReference type="RefSeq" id="WP_275845503.1">
    <property type="nucleotide sequence ID" value="NZ_CP135996.1"/>
</dbReference>
<accession>A0AA97D8X7</accession>
<dbReference type="InterPro" id="IPR000515">
    <property type="entry name" value="MetI-like"/>
</dbReference>
<feature type="transmembrane region" description="Helical" evidence="7">
    <location>
        <begin position="114"/>
        <end position="135"/>
    </location>
</feature>
<sequence length="305" mass="34638">MKRTFFQNVSKYKVLLLMLLPATIYVLIFSYLPMGGIILAFKNYNYADGIFGSPWCGLDNFNFFFSSGQAFKVTRNTLVYNLLFIAINLVMQVGVAVLLSELRGKYYKKFAQSVMFLPYFISWVIVSVIAFNFFSYDYGAINKLLTAMGKSRVDFYQTTWVWMPILIFFNTWKNIGYGTVMYLAAIMGIDTSTYEAADIDGANVFQRIFHITIPALMPTIVILLLLSVGGIFRGNFDMFYQLVGSNGNLYDTTDVIDTFTFRALISNNDVGMAAASGLYQSVFCLVAILITNYCVKRYDPDYSLF</sequence>
<dbReference type="PANTHER" id="PTHR43227:SF11">
    <property type="entry name" value="BLL4140 PROTEIN"/>
    <property type="match status" value="1"/>
</dbReference>
<feature type="transmembrane region" description="Helical" evidence="7">
    <location>
        <begin position="78"/>
        <end position="102"/>
    </location>
</feature>
<feature type="transmembrane region" description="Helical" evidence="7">
    <location>
        <begin position="208"/>
        <end position="232"/>
    </location>
</feature>
<dbReference type="CDD" id="cd06261">
    <property type="entry name" value="TM_PBP2"/>
    <property type="match status" value="1"/>
</dbReference>
<feature type="transmembrane region" description="Helical" evidence="7">
    <location>
        <begin position="277"/>
        <end position="295"/>
    </location>
</feature>
<keyword evidence="6 7" id="KW-0472">Membrane</keyword>
<dbReference type="Proteomes" id="UP001300604">
    <property type="component" value="Chromosome"/>
</dbReference>
<dbReference type="EMBL" id="CP135996">
    <property type="protein sequence ID" value="WOC31642.1"/>
    <property type="molecule type" value="Genomic_DNA"/>
</dbReference>
<evidence type="ECO:0000313" key="9">
    <source>
        <dbReference type="EMBL" id="WOC31642.1"/>
    </source>
</evidence>
<proteinExistence type="inferred from homology"/>
<comment type="subcellular location">
    <subcellularLocation>
        <location evidence="1 7">Cell membrane</location>
        <topology evidence="1 7">Multi-pass membrane protein</topology>
    </subcellularLocation>
</comment>
<dbReference type="InterPro" id="IPR035906">
    <property type="entry name" value="MetI-like_sf"/>
</dbReference>
<evidence type="ECO:0000256" key="3">
    <source>
        <dbReference type="ARBA" id="ARBA00022475"/>
    </source>
</evidence>
<evidence type="ECO:0000259" key="8">
    <source>
        <dbReference type="PROSITE" id="PS50928"/>
    </source>
</evidence>
<evidence type="ECO:0000256" key="6">
    <source>
        <dbReference type="ARBA" id="ARBA00023136"/>
    </source>
</evidence>
<evidence type="ECO:0000256" key="2">
    <source>
        <dbReference type="ARBA" id="ARBA00022448"/>
    </source>
</evidence>
<dbReference type="PANTHER" id="PTHR43227">
    <property type="entry name" value="BLL4140 PROTEIN"/>
    <property type="match status" value="1"/>
</dbReference>
<dbReference type="SUPFAM" id="SSF161098">
    <property type="entry name" value="MetI-like"/>
    <property type="match status" value="1"/>
</dbReference>
<reference evidence="10" key="3">
    <citation type="submission" date="2024-06" db="EMBL/GenBank/DDBJ databases">
        <authorList>
            <person name="Zeng C."/>
        </authorList>
    </citation>
    <scope>NUCLEOTIDE SEQUENCE [LARGE SCALE GENOMIC DNA]</scope>
    <source>
        <strain evidence="10">ZCY20-5</strain>
    </source>
</reference>
<keyword evidence="2 7" id="KW-0813">Transport</keyword>
<dbReference type="GO" id="GO:0005886">
    <property type="term" value="C:plasma membrane"/>
    <property type="evidence" value="ECO:0007669"/>
    <property type="project" value="UniProtKB-SubCell"/>
</dbReference>
<keyword evidence="5 7" id="KW-1133">Transmembrane helix</keyword>
<keyword evidence="4 7" id="KW-0812">Transmembrane</keyword>
<feature type="transmembrane region" description="Helical" evidence="7">
    <location>
        <begin position="12"/>
        <end position="32"/>
    </location>
</feature>
<comment type="similarity">
    <text evidence="7">Belongs to the binding-protein-dependent transport system permease family.</text>
</comment>
<gene>
    <name evidence="9" type="ORF">PXC00_10525</name>
</gene>
<dbReference type="PROSITE" id="PS50928">
    <property type="entry name" value="ABC_TM1"/>
    <property type="match status" value="1"/>
</dbReference>
<evidence type="ECO:0000256" key="5">
    <source>
        <dbReference type="ARBA" id="ARBA00022989"/>
    </source>
</evidence>
<feature type="domain" description="ABC transmembrane type-1" evidence="8">
    <location>
        <begin position="74"/>
        <end position="291"/>
    </location>
</feature>
<name>A0AA97D8X7_9FIRM</name>
<keyword evidence="10" id="KW-1185">Reference proteome</keyword>